<reference evidence="2" key="1">
    <citation type="submission" date="2019-08" db="EMBL/GenBank/DDBJ databases">
        <title>The genome of the North American firefly Photinus pyralis.</title>
        <authorList>
            <consortium name="Photinus pyralis genome working group"/>
            <person name="Fallon T.R."/>
            <person name="Sander Lower S.E."/>
            <person name="Weng J.-K."/>
        </authorList>
    </citation>
    <scope>NUCLEOTIDE SEQUENCE</scope>
    <source>
        <strain evidence="2">TRF0915ILg1</strain>
        <tissue evidence="2">Whole body</tissue>
    </source>
</reference>
<dbReference type="Proteomes" id="UP000801492">
    <property type="component" value="Unassembled WGS sequence"/>
</dbReference>
<gene>
    <name evidence="2" type="ORF">ILUMI_26378</name>
</gene>
<protein>
    <submittedName>
        <fullName evidence="2">Uncharacterized protein</fullName>
    </submittedName>
</protein>
<evidence type="ECO:0000256" key="1">
    <source>
        <dbReference type="SAM" id="MobiDB-lite"/>
    </source>
</evidence>
<dbReference type="EMBL" id="VTPC01091070">
    <property type="protein sequence ID" value="KAF2879803.1"/>
    <property type="molecule type" value="Genomic_DNA"/>
</dbReference>
<comment type="caution">
    <text evidence="2">The sequence shown here is derived from an EMBL/GenBank/DDBJ whole genome shotgun (WGS) entry which is preliminary data.</text>
</comment>
<keyword evidence="3" id="KW-1185">Reference proteome</keyword>
<evidence type="ECO:0000313" key="2">
    <source>
        <dbReference type="EMBL" id="KAF2879803.1"/>
    </source>
</evidence>
<accession>A0A8K0C4E0</accession>
<name>A0A8K0C4E0_IGNLU</name>
<evidence type="ECO:0000313" key="3">
    <source>
        <dbReference type="Proteomes" id="UP000801492"/>
    </source>
</evidence>
<organism evidence="2 3">
    <name type="scientific">Ignelater luminosus</name>
    <name type="common">Cucubano</name>
    <name type="synonym">Pyrophorus luminosus</name>
    <dbReference type="NCBI Taxonomy" id="2038154"/>
    <lineage>
        <taxon>Eukaryota</taxon>
        <taxon>Metazoa</taxon>
        <taxon>Ecdysozoa</taxon>
        <taxon>Arthropoda</taxon>
        <taxon>Hexapoda</taxon>
        <taxon>Insecta</taxon>
        <taxon>Pterygota</taxon>
        <taxon>Neoptera</taxon>
        <taxon>Endopterygota</taxon>
        <taxon>Coleoptera</taxon>
        <taxon>Polyphaga</taxon>
        <taxon>Elateriformia</taxon>
        <taxon>Elateroidea</taxon>
        <taxon>Elateridae</taxon>
        <taxon>Agrypninae</taxon>
        <taxon>Pyrophorini</taxon>
        <taxon>Ignelater</taxon>
    </lineage>
</organism>
<dbReference type="AlphaFoldDB" id="A0A8K0C4E0"/>
<feature type="compositionally biased region" description="Basic residues" evidence="1">
    <location>
        <begin position="12"/>
        <end position="25"/>
    </location>
</feature>
<feature type="compositionally biased region" description="Basic and acidic residues" evidence="1">
    <location>
        <begin position="1"/>
        <end position="11"/>
    </location>
</feature>
<proteinExistence type="predicted"/>
<sequence length="154" mass="17812">MRKQRSGEAKQKKGMKKHLKNRSNKNRTEQLTTIQEEKVKSKWRKLNEDYGKNLEHSWRSALGKPKTFLQILTESKDIMMRWKEHFRDFLKAQDAEDGSAGREAEAYSAVDMVSASRKSRQGMTMEGLSRDHDGVTPEMEYMGQGSQEALLAIF</sequence>
<feature type="region of interest" description="Disordered" evidence="1">
    <location>
        <begin position="1"/>
        <end position="37"/>
    </location>
</feature>